<protein>
    <submittedName>
        <fullName evidence="1">Uncharacterized protein</fullName>
    </submittedName>
</protein>
<proteinExistence type="predicted"/>
<reference evidence="1" key="2">
    <citation type="journal article" date="2015" name="Fish Shellfish Immunol.">
        <title>Early steps in the European eel (Anguilla anguilla)-Vibrio vulnificus interaction in the gills: Role of the RtxA13 toxin.</title>
        <authorList>
            <person name="Callol A."/>
            <person name="Pajuelo D."/>
            <person name="Ebbesson L."/>
            <person name="Teles M."/>
            <person name="MacKenzie S."/>
            <person name="Amaro C."/>
        </authorList>
    </citation>
    <scope>NUCLEOTIDE SEQUENCE</scope>
</reference>
<accession>A0A0E9ULA8</accession>
<reference evidence="1" key="1">
    <citation type="submission" date="2014-11" db="EMBL/GenBank/DDBJ databases">
        <authorList>
            <person name="Amaro Gonzalez C."/>
        </authorList>
    </citation>
    <scope>NUCLEOTIDE SEQUENCE</scope>
</reference>
<dbReference type="EMBL" id="GBXM01042056">
    <property type="protein sequence ID" value="JAH66521.1"/>
    <property type="molecule type" value="Transcribed_RNA"/>
</dbReference>
<sequence>MGCVDGATCCLRHRCLVQEALRPQVALYTWSTDIQSNPIRHNFNPIRHNITQLDTTQLYTM</sequence>
<organism evidence="1">
    <name type="scientific">Anguilla anguilla</name>
    <name type="common">European freshwater eel</name>
    <name type="synonym">Muraena anguilla</name>
    <dbReference type="NCBI Taxonomy" id="7936"/>
    <lineage>
        <taxon>Eukaryota</taxon>
        <taxon>Metazoa</taxon>
        <taxon>Chordata</taxon>
        <taxon>Craniata</taxon>
        <taxon>Vertebrata</taxon>
        <taxon>Euteleostomi</taxon>
        <taxon>Actinopterygii</taxon>
        <taxon>Neopterygii</taxon>
        <taxon>Teleostei</taxon>
        <taxon>Anguilliformes</taxon>
        <taxon>Anguillidae</taxon>
        <taxon>Anguilla</taxon>
    </lineage>
</organism>
<evidence type="ECO:0000313" key="1">
    <source>
        <dbReference type="EMBL" id="JAH66521.1"/>
    </source>
</evidence>
<name>A0A0E9ULA8_ANGAN</name>
<dbReference type="AlphaFoldDB" id="A0A0E9ULA8"/>